<accession>A0A846U6V2</accession>
<keyword evidence="2" id="KW-0812">Transmembrane</keyword>
<dbReference type="EMBL" id="JAAVUN010000007">
    <property type="protein sequence ID" value="NKE09356.1"/>
    <property type="molecule type" value="Genomic_DNA"/>
</dbReference>
<feature type="transmembrane region" description="Helical" evidence="2">
    <location>
        <begin position="28"/>
        <end position="50"/>
    </location>
</feature>
<evidence type="ECO:0000256" key="2">
    <source>
        <dbReference type="SAM" id="Phobius"/>
    </source>
</evidence>
<gene>
    <name evidence="3" type="ORF">GTW58_05250</name>
</gene>
<dbReference type="AlphaFoldDB" id="A0A846U6V2"/>
<comment type="caution">
    <text evidence="3">The sequence shown here is derived from an EMBL/GenBank/DDBJ whole genome shotgun (WGS) entry which is preliminary data.</text>
</comment>
<evidence type="ECO:0000313" key="3">
    <source>
        <dbReference type="EMBL" id="NKE09356.1"/>
    </source>
</evidence>
<keyword evidence="4" id="KW-1185">Reference proteome</keyword>
<dbReference type="Proteomes" id="UP000521379">
    <property type="component" value="Unassembled WGS sequence"/>
</dbReference>
<feature type="compositionally biased region" description="Basic and acidic residues" evidence="1">
    <location>
        <begin position="117"/>
        <end position="136"/>
    </location>
</feature>
<feature type="transmembrane region" description="Helical" evidence="2">
    <location>
        <begin position="91"/>
        <end position="111"/>
    </location>
</feature>
<reference evidence="3 4" key="1">
    <citation type="submission" date="2020-02" db="EMBL/GenBank/DDBJ databases">
        <authorList>
            <person name="Sun Q."/>
        </authorList>
    </citation>
    <scope>NUCLEOTIDE SEQUENCE [LARGE SCALE GENOMIC DNA]</scope>
    <source>
        <strain evidence="3 4">YIM 13062</strain>
    </source>
</reference>
<feature type="transmembrane region" description="Helical" evidence="2">
    <location>
        <begin position="62"/>
        <end position="85"/>
    </location>
</feature>
<keyword evidence="2" id="KW-1133">Transmembrane helix</keyword>
<keyword evidence="2" id="KW-0472">Membrane</keyword>
<proteinExistence type="predicted"/>
<dbReference type="RefSeq" id="WP_119932651.1">
    <property type="nucleotide sequence ID" value="NZ_JAAVUN010000007.1"/>
</dbReference>
<organism evidence="3 4">
    <name type="scientific">Kocuria subflava</name>
    <dbReference type="NCBI Taxonomy" id="1736139"/>
    <lineage>
        <taxon>Bacteria</taxon>
        <taxon>Bacillati</taxon>
        <taxon>Actinomycetota</taxon>
        <taxon>Actinomycetes</taxon>
        <taxon>Micrococcales</taxon>
        <taxon>Micrococcaceae</taxon>
        <taxon>Kocuria</taxon>
    </lineage>
</organism>
<evidence type="ECO:0000256" key="1">
    <source>
        <dbReference type="SAM" id="MobiDB-lite"/>
    </source>
</evidence>
<name>A0A846U6V2_9MICC</name>
<protein>
    <submittedName>
        <fullName evidence="3">Uncharacterized protein</fullName>
    </submittedName>
</protein>
<evidence type="ECO:0000313" key="4">
    <source>
        <dbReference type="Proteomes" id="UP000521379"/>
    </source>
</evidence>
<sequence length="164" mass="17763">MKYAIAPVLLAAAAVVQALGRYVYHQDPIVVVGEMFFPIFLAGVSIFYGMRGRSHAYSTVKLAVLILAVLVLVLTAVGWGMTLFWFYPSIWVYYAAFALLVISAVVAVISTPSAKQQRAERDQGDVEEAAEGRSADDFSAPDGHSRTAQSAASESDGGWRTTRK</sequence>
<feature type="region of interest" description="Disordered" evidence="1">
    <location>
        <begin position="115"/>
        <end position="164"/>
    </location>
</feature>